<dbReference type="Proteomes" id="UP000249757">
    <property type="component" value="Unassembled WGS sequence"/>
</dbReference>
<protein>
    <submittedName>
        <fullName evidence="2">Myosin-tail-1 multi-domain protein</fullName>
    </submittedName>
</protein>
<dbReference type="OrthoDB" id="3797115at2759"/>
<gene>
    <name evidence="3" type="ORF">Ptr86124_002269</name>
    <name evidence="2" type="ORF">PtrM4_067150</name>
</gene>
<feature type="compositionally biased region" description="Polar residues" evidence="1">
    <location>
        <begin position="371"/>
        <end position="386"/>
    </location>
</feature>
<dbReference type="OMA" id="KLSHEHC"/>
<feature type="compositionally biased region" description="Basic and acidic residues" evidence="1">
    <location>
        <begin position="7"/>
        <end position="26"/>
    </location>
</feature>
<reference evidence="5" key="4">
    <citation type="journal article" date="2022" name="Microb. Genom.">
        <title>A global pangenome for the wheat fungal pathogen Pyrenophora tritici-repentis and prediction of effector protein structural homology.</title>
        <authorList>
            <person name="Moolhuijzen P.M."/>
            <person name="See P.T."/>
            <person name="Shi G."/>
            <person name="Powell H.R."/>
            <person name="Cockram J."/>
            <person name="Jorgensen L.N."/>
            <person name="Benslimane H."/>
            <person name="Strelkov S.E."/>
            <person name="Turner J."/>
            <person name="Liu Z."/>
            <person name="Moffat C.S."/>
        </authorList>
    </citation>
    <scope>NUCLEOTIDE SEQUENCE [LARGE SCALE GENOMIC DNA]</scope>
</reference>
<dbReference type="Proteomes" id="UP000245464">
    <property type="component" value="Chromosome 2"/>
</dbReference>
<sequence>MSRRNHSRSDDSVEDMLHNISKQERRISKQASEITYLENELADLGKEVKHWQSEHGKAKDEAHRHAGELSKLRRECKAQDDTVQRVRDQASKEVCAMQDKFRLEAKQREKRDKNTDLQIATLQQALATKEDEIRQLKESYADIKHHLDKERNEREQERSNTCHTPAAYSLPRQLTGKFAAEPYQSQLHRLKPAQSSMADSDRIAKLEKEISRMENVHGSQSENMHDSQSCEEYESTLFEQLAGALDAQKAAEAETDGLRHLAKMNKLLMKRREVDSERIVQLLSGQGEMVARAIRMEMSQLRFSGISGVATEPVAAQQPALQFSDMQVSATEPVAPRSDVLPTVVHHDVLCQSDMQAVSTAPDVSADTPASDKSSATSSPTDQSIQEPDALPNVAVTINITPSEKRNWTLLQYVQHAISTNSSININGPLHLVQQFVNEMEKTEKDHVDQASLAKRWEKVAGEYRAEVDAMKESIKQGKCGVSEHRDLASKLRAREHELEAKESQFQMHLLTQKPLVRGDEDKTKESQL</sequence>
<evidence type="ECO:0000313" key="2">
    <source>
        <dbReference type="EMBL" id="KAF7575091.1"/>
    </source>
</evidence>
<feature type="compositionally biased region" description="Basic and acidic residues" evidence="1">
    <location>
        <begin position="517"/>
        <end position="529"/>
    </location>
</feature>
<evidence type="ECO:0000313" key="4">
    <source>
        <dbReference type="Proteomes" id="UP000245464"/>
    </source>
</evidence>
<dbReference type="EMBL" id="NRDI02000002">
    <property type="protein sequence ID" value="KAI1519141.1"/>
    <property type="molecule type" value="Genomic_DNA"/>
</dbReference>
<name>A0A2W1FFF1_9PLEO</name>
<organism evidence="2 4">
    <name type="scientific">Pyrenophora tritici-repentis</name>
    <dbReference type="NCBI Taxonomy" id="45151"/>
    <lineage>
        <taxon>Eukaryota</taxon>
        <taxon>Fungi</taxon>
        <taxon>Dikarya</taxon>
        <taxon>Ascomycota</taxon>
        <taxon>Pezizomycotina</taxon>
        <taxon>Dothideomycetes</taxon>
        <taxon>Pleosporomycetidae</taxon>
        <taxon>Pleosporales</taxon>
        <taxon>Pleosporineae</taxon>
        <taxon>Pleosporaceae</taxon>
        <taxon>Pyrenophora</taxon>
    </lineage>
</organism>
<dbReference type="AlphaFoldDB" id="A0A2W1FFF1"/>
<feature type="region of interest" description="Disordered" evidence="1">
    <location>
        <begin position="510"/>
        <end position="529"/>
    </location>
</feature>
<reference evidence="2" key="1">
    <citation type="journal article" date="2018" name="BMC Genomics">
        <title>Comparative genomics of the wheat fungal pathogen Pyrenophora tritici-repentis reveals chromosomal variations and genome plasticity.</title>
        <authorList>
            <person name="Moolhuijzen P."/>
            <person name="See P.T."/>
            <person name="Hane J.K."/>
            <person name="Shi G."/>
            <person name="Liu Z."/>
            <person name="Oliver R.P."/>
            <person name="Moffat C.S."/>
        </authorList>
    </citation>
    <scope>NUCLEOTIDE SEQUENCE [LARGE SCALE GENOMIC DNA]</scope>
    <source>
        <strain evidence="2">M4</strain>
    </source>
</reference>
<proteinExistence type="predicted"/>
<comment type="caution">
    <text evidence="2">The sequence shown here is derived from an EMBL/GenBank/DDBJ whole genome shotgun (WGS) entry which is preliminary data.</text>
</comment>
<reference evidence="3" key="3">
    <citation type="journal article" date="2022" name="bioRxiv">
        <title>A global pangenome for the wheat fungal pathogen Pyrenophora tritici-repentis and prediction of effector protein structural homology.</title>
        <authorList>
            <person name="Moolhuijzen P."/>
            <person name="See P.T."/>
            <person name="Shi G."/>
            <person name="Powell H.R."/>
            <person name="Cockram J."/>
            <person name="Jorgensen L.N."/>
            <person name="Benslimane H."/>
            <person name="Strelkov S.E."/>
            <person name="Turner J."/>
            <person name="Liu Z."/>
            <person name="Moffat C.S."/>
        </authorList>
    </citation>
    <scope>NUCLEOTIDE SEQUENCE</scope>
    <source>
        <strain evidence="3">86-124</strain>
    </source>
</reference>
<feature type="region of interest" description="Disordered" evidence="1">
    <location>
        <begin position="1"/>
        <end position="26"/>
    </location>
</feature>
<feature type="compositionally biased region" description="Basic and acidic residues" evidence="1">
    <location>
        <begin position="144"/>
        <end position="160"/>
    </location>
</feature>
<accession>A0A2W1FFF1</accession>
<dbReference type="EMBL" id="NQIK02000002">
    <property type="protein sequence ID" value="KAF7575091.1"/>
    <property type="molecule type" value="Genomic_DNA"/>
</dbReference>
<evidence type="ECO:0000313" key="5">
    <source>
        <dbReference type="Proteomes" id="UP000249757"/>
    </source>
</evidence>
<evidence type="ECO:0000256" key="1">
    <source>
        <dbReference type="SAM" id="MobiDB-lite"/>
    </source>
</evidence>
<feature type="region of interest" description="Disordered" evidence="1">
    <location>
        <begin position="358"/>
        <end position="390"/>
    </location>
</feature>
<reference evidence="3" key="2">
    <citation type="submission" date="2021-05" db="EMBL/GenBank/DDBJ databases">
        <authorList>
            <person name="Moolhuijzen P.M."/>
            <person name="Moffat C.S."/>
        </authorList>
    </citation>
    <scope>NUCLEOTIDE SEQUENCE</scope>
    <source>
        <strain evidence="3">86-124</strain>
    </source>
</reference>
<keyword evidence="5" id="KW-1185">Reference proteome</keyword>
<evidence type="ECO:0000313" key="3">
    <source>
        <dbReference type="EMBL" id="KAI1519141.1"/>
    </source>
</evidence>
<feature type="region of interest" description="Disordered" evidence="1">
    <location>
        <begin position="144"/>
        <end position="164"/>
    </location>
</feature>